<protein>
    <submittedName>
        <fullName evidence="2">Uncharacterized protein</fullName>
    </submittedName>
</protein>
<evidence type="ECO:0000256" key="1">
    <source>
        <dbReference type="SAM" id="MobiDB-lite"/>
    </source>
</evidence>
<organism evidence="2 3">
    <name type="scientific">Lojkania enalia</name>
    <dbReference type="NCBI Taxonomy" id="147567"/>
    <lineage>
        <taxon>Eukaryota</taxon>
        <taxon>Fungi</taxon>
        <taxon>Dikarya</taxon>
        <taxon>Ascomycota</taxon>
        <taxon>Pezizomycotina</taxon>
        <taxon>Dothideomycetes</taxon>
        <taxon>Pleosporomycetidae</taxon>
        <taxon>Pleosporales</taxon>
        <taxon>Pleosporales incertae sedis</taxon>
        <taxon>Lojkania</taxon>
    </lineage>
</organism>
<gene>
    <name evidence="2" type="ORF">CC78DRAFT_576367</name>
</gene>
<keyword evidence="3" id="KW-1185">Reference proteome</keyword>
<proteinExistence type="predicted"/>
<dbReference type="EMBL" id="ML986587">
    <property type="protein sequence ID" value="KAF2268357.1"/>
    <property type="molecule type" value="Genomic_DNA"/>
</dbReference>
<feature type="region of interest" description="Disordered" evidence="1">
    <location>
        <begin position="175"/>
        <end position="233"/>
    </location>
</feature>
<feature type="compositionally biased region" description="Basic residues" evidence="1">
    <location>
        <begin position="179"/>
        <end position="196"/>
    </location>
</feature>
<dbReference type="Proteomes" id="UP000800093">
    <property type="component" value="Unassembled WGS sequence"/>
</dbReference>
<comment type="caution">
    <text evidence="2">The sequence shown here is derived from an EMBL/GenBank/DDBJ whole genome shotgun (WGS) entry which is preliminary data.</text>
</comment>
<dbReference type="AlphaFoldDB" id="A0A9P4KFT6"/>
<evidence type="ECO:0000313" key="3">
    <source>
        <dbReference type="Proteomes" id="UP000800093"/>
    </source>
</evidence>
<reference evidence="3" key="1">
    <citation type="journal article" date="2020" name="Stud. Mycol.">
        <title>101 Dothideomycetes genomes: A test case for predicting lifestyles and emergence of pathogens.</title>
        <authorList>
            <person name="Haridas S."/>
            <person name="Albert R."/>
            <person name="Binder M."/>
            <person name="Bloem J."/>
            <person name="LaButti K."/>
            <person name="Salamov A."/>
            <person name="Andreopoulos B."/>
            <person name="Baker S."/>
            <person name="Barry K."/>
            <person name="Bills G."/>
            <person name="Bluhm B."/>
            <person name="Cannon C."/>
            <person name="Castanera R."/>
            <person name="Culley D."/>
            <person name="Daum C."/>
            <person name="Ezra D."/>
            <person name="Gonzalez J."/>
            <person name="Henrissat B."/>
            <person name="Kuo A."/>
            <person name="Liang C."/>
            <person name="Lipzen A."/>
            <person name="Lutzoni F."/>
            <person name="Magnuson J."/>
            <person name="Mondo S."/>
            <person name="Nolan M."/>
            <person name="Ohm R."/>
            <person name="Pangilinan J."/>
            <person name="Park H.-J."/>
            <person name="Ramirez L."/>
            <person name="Alfaro M."/>
            <person name="Sun H."/>
            <person name="Tritt A."/>
            <person name="Yoshinaga Y."/>
            <person name="Zwiers L.-H."/>
            <person name="Turgeon B."/>
            <person name="Goodwin S."/>
            <person name="Spatafora J."/>
            <person name="Crous P."/>
            <person name="Grigoriev I."/>
        </authorList>
    </citation>
    <scope>NUCLEOTIDE SEQUENCE [LARGE SCALE GENOMIC DNA]</scope>
    <source>
        <strain evidence="3">CBS 304.66</strain>
    </source>
</reference>
<name>A0A9P4KFT6_9PLEO</name>
<sequence>MAWRLELFFCCPRRSLLASRAEVVSGLAPRGSVTLAASRCATSPIGWTQAQDMRELYQNEAGKYIEFPAGVGELGPETLDVTDVLEASRTCPLACQSSPKLQSDESRWRMRLPSICVSVYCPRQGWGLNPFPPPDVMAPTEENACGYGLRLALFDGTARCGLSPHTLRIRRALLEQEHRQHHPQTIHTSGRSRKSRPSPERTDAPWPCSSHDAAGRRRRRQPTTLSPHEHSSFPNRSLHLLSHNRRGCTCQRLFTGFSTSFRLARQCCFCVCRPSVIVAPTSLPRLCFLSCTVSILLPSLPLKRVEVIHPLSVKAAVAVSTLASHVYRVHCTFQIHPHGPARTPSATLAHSRSAH</sequence>
<accession>A0A9P4KFT6</accession>
<evidence type="ECO:0000313" key="2">
    <source>
        <dbReference type="EMBL" id="KAF2268357.1"/>
    </source>
</evidence>